<gene>
    <name evidence="1" type="ORF">vBEcoMRo157lw_00094</name>
</gene>
<sequence>MRLSLAQIQTLYRMEDGTPYMLRGDRKKAYEKRPSLFHDINAPSIPVLFRLGLVDWAVPGEKDPTRYSSVVMTKAGRAALKEIKENMTGGKYYDIQP</sequence>
<reference evidence="1 2" key="1">
    <citation type="submission" date="2018-03" db="EMBL/GenBank/DDBJ databases">
        <title>Genomics characterization of novel bacteriophages specific to non-O157 and O157 Shiga toxin-producing Escherichia coli (STEC) in non-fecal composts.</title>
        <authorList>
            <person name="Liao Y.-T."/>
            <person name="Sun X."/>
            <person name="Quintela I.A."/>
            <person name="Bridges D.F."/>
            <person name="Liu F."/>
            <person name="Zhang Y."/>
            <person name="Salvador A."/>
            <person name="Wu V.C.H."/>
        </authorList>
    </citation>
    <scope>NUCLEOTIDE SEQUENCE [LARGE SCALE GENOMIC DNA]</scope>
</reference>
<protein>
    <submittedName>
        <fullName evidence="1">Uncharacterized protein</fullName>
    </submittedName>
</protein>
<proteinExistence type="predicted"/>
<organism evidence="1 2">
    <name type="scientific">Escherichia phage vB_EcoM-Ro157lw</name>
    <dbReference type="NCBI Taxonomy" id="2144177"/>
    <lineage>
        <taxon>Viruses</taxon>
        <taxon>Duplodnaviria</taxon>
        <taxon>Heunggongvirae</taxon>
        <taxon>Uroviricota</taxon>
        <taxon>Caudoviricetes</taxon>
        <taxon>Lindbergviridae</taxon>
        <taxon>Wifcevirus</taxon>
        <taxon>Wifcevirus Ro157lw</taxon>
    </lineage>
</organism>
<evidence type="ECO:0000313" key="2">
    <source>
        <dbReference type="Proteomes" id="UP000294705"/>
    </source>
</evidence>
<dbReference type="Proteomes" id="UP000294705">
    <property type="component" value="Segment"/>
</dbReference>
<evidence type="ECO:0000313" key="1">
    <source>
        <dbReference type="EMBL" id="AVZ45639.1"/>
    </source>
</evidence>
<accession>A0A494RAU2</accession>
<dbReference type="EMBL" id="MH051335">
    <property type="protein sequence ID" value="AVZ45639.1"/>
    <property type="molecule type" value="Genomic_DNA"/>
</dbReference>
<keyword evidence="2" id="KW-1185">Reference proteome</keyword>
<name>A0A494RAU2_9CAUD</name>